<dbReference type="Proteomes" id="UP000245207">
    <property type="component" value="Unassembled WGS sequence"/>
</dbReference>
<dbReference type="OrthoDB" id="542841at2759"/>
<feature type="domain" description="DOG1" evidence="1">
    <location>
        <begin position="24"/>
        <end position="274"/>
    </location>
</feature>
<gene>
    <name evidence="2" type="ORF">CTI12_AA141890</name>
</gene>
<dbReference type="InterPro" id="IPR025422">
    <property type="entry name" value="TGA_domain"/>
</dbReference>
<dbReference type="PANTHER" id="PTHR46354">
    <property type="entry name" value="DOG1 DOMAIN-CONTAINING PROTEIN"/>
    <property type="match status" value="1"/>
</dbReference>
<protein>
    <submittedName>
        <fullName evidence="2">DOG1 domain-containing protein</fullName>
    </submittedName>
</protein>
<evidence type="ECO:0000259" key="1">
    <source>
        <dbReference type="PROSITE" id="PS51806"/>
    </source>
</evidence>
<dbReference type="InterPro" id="IPR051886">
    <property type="entry name" value="Seed_Dev/Stress_Resp_Reg"/>
</dbReference>
<dbReference type="GO" id="GO:0006351">
    <property type="term" value="P:DNA-templated transcription"/>
    <property type="evidence" value="ECO:0007669"/>
    <property type="project" value="InterPro"/>
</dbReference>
<comment type="caution">
    <text evidence="2">The sequence shown here is derived from an EMBL/GenBank/DDBJ whole genome shotgun (WGS) entry which is preliminary data.</text>
</comment>
<organism evidence="2 3">
    <name type="scientific">Artemisia annua</name>
    <name type="common">Sweet wormwood</name>
    <dbReference type="NCBI Taxonomy" id="35608"/>
    <lineage>
        <taxon>Eukaryota</taxon>
        <taxon>Viridiplantae</taxon>
        <taxon>Streptophyta</taxon>
        <taxon>Embryophyta</taxon>
        <taxon>Tracheophyta</taxon>
        <taxon>Spermatophyta</taxon>
        <taxon>Magnoliopsida</taxon>
        <taxon>eudicotyledons</taxon>
        <taxon>Gunneridae</taxon>
        <taxon>Pentapetalae</taxon>
        <taxon>asterids</taxon>
        <taxon>campanulids</taxon>
        <taxon>Asterales</taxon>
        <taxon>Asteraceae</taxon>
        <taxon>Asteroideae</taxon>
        <taxon>Anthemideae</taxon>
        <taxon>Artemisiinae</taxon>
        <taxon>Artemisia</taxon>
    </lineage>
</organism>
<sequence>MPLFPNSKAFMAPQPIMHANNPQHETFHKFFECWICEQNSYLEELVSAARNHETNENDDAVLVPLIESVVRHYEQYYQAKSKWENHDAISMLTPTWRSKLEDAFLWIGGWRPTLAIHLLYSKSGIQFEAKIGDLIRGLTTGDLGDLGHDQIARIDELQKKTIHEERVLTEKMAKQQETVADKSMVELSNAVSEMIRSENGDVGNEENHEEKIESTLDSKKDCLEELLHMADDLRLETLKAVVEILTPIQTVYFLIAAAELHLRLHDWGKKRDVNGAENVISGVRNHPSGLQVPS</sequence>
<dbReference type="Pfam" id="PF14144">
    <property type="entry name" value="DOG1"/>
    <property type="match status" value="1"/>
</dbReference>
<accession>A0A2U1PJM4</accession>
<keyword evidence="3" id="KW-1185">Reference proteome</keyword>
<proteinExistence type="predicted"/>
<dbReference type="PANTHER" id="PTHR46354:SF4">
    <property type="entry name" value="PROTEIN DOG1-LIKE 3"/>
    <property type="match status" value="1"/>
</dbReference>
<reference evidence="2 3" key="1">
    <citation type="journal article" date="2018" name="Mol. Plant">
        <title>The genome of Artemisia annua provides insight into the evolution of Asteraceae family and artemisinin biosynthesis.</title>
        <authorList>
            <person name="Shen Q."/>
            <person name="Zhang L."/>
            <person name="Liao Z."/>
            <person name="Wang S."/>
            <person name="Yan T."/>
            <person name="Shi P."/>
            <person name="Liu M."/>
            <person name="Fu X."/>
            <person name="Pan Q."/>
            <person name="Wang Y."/>
            <person name="Lv Z."/>
            <person name="Lu X."/>
            <person name="Zhang F."/>
            <person name="Jiang W."/>
            <person name="Ma Y."/>
            <person name="Chen M."/>
            <person name="Hao X."/>
            <person name="Li L."/>
            <person name="Tang Y."/>
            <person name="Lv G."/>
            <person name="Zhou Y."/>
            <person name="Sun X."/>
            <person name="Brodelius P.E."/>
            <person name="Rose J.K.C."/>
            <person name="Tang K."/>
        </authorList>
    </citation>
    <scope>NUCLEOTIDE SEQUENCE [LARGE SCALE GENOMIC DNA]</scope>
    <source>
        <strain evidence="3">cv. Huhao1</strain>
        <tissue evidence="2">Leaf</tissue>
    </source>
</reference>
<evidence type="ECO:0000313" key="2">
    <source>
        <dbReference type="EMBL" id="PWA85887.1"/>
    </source>
</evidence>
<dbReference type="EMBL" id="PKPP01001076">
    <property type="protein sequence ID" value="PWA85887.1"/>
    <property type="molecule type" value="Genomic_DNA"/>
</dbReference>
<name>A0A2U1PJM4_ARTAN</name>
<evidence type="ECO:0000313" key="3">
    <source>
        <dbReference type="Proteomes" id="UP000245207"/>
    </source>
</evidence>
<dbReference type="PROSITE" id="PS51806">
    <property type="entry name" value="DOG1"/>
    <property type="match status" value="1"/>
</dbReference>
<dbReference type="AlphaFoldDB" id="A0A2U1PJM4"/>
<dbReference type="STRING" id="35608.A0A2U1PJM4"/>
<dbReference type="GO" id="GO:0043565">
    <property type="term" value="F:sequence-specific DNA binding"/>
    <property type="evidence" value="ECO:0007669"/>
    <property type="project" value="InterPro"/>
</dbReference>